<protein>
    <submittedName>
        <fullName evidence="2">Uncharacterized protein</fullName>
    </submittedName>
</protein>
<dbReference type="Proteomes" id="UP000289886">
    <property type="component" value="Unassembled WGS sequence"/>
</dbReference>
<sequence length="178" mass="19639">MRQVLLDLSTEELASYDDLATALECRFRRVAPAASLATCYLKPGEKQPPPPATPTQPRGTQPSPRLPCNSAQGFQLLFCCCGKMQPRPTAWSDLTPPAASPQPPVPTEDPAHTAIHAFGLWSCKGLCTEQRRQLWELVYEYCYSFATASEDVGWTHLVQHQLETGDPLAANHSHARKP</sequence>
<gene>
    <name evidence="2" type="ORF">EOD39_12402</name>
</gene>
<feature type="region of interest" description="Disordered" evidence="1">
    <location>
        <begin position="41"/>
        <end position="65"/>
    </location>
</feature>
<organism evidence="2 3">
    <name type="scientific">Acipenser ruthenus</name>
    <name type="common">Sterlet sturgeon</name>
    <dbReference type="NCBI Taxonomy" id="7906"/>
    <lineage>
        <taxon>Eukaryota</taxon>
        <taxon>Metazoa</taxon>
        <taxon>Chordata</taxon>
        <taxon>Craniata</taxon>
        <taxon>Vertebrata</taxon>
        <taxon>Euteleostomi</taxon>
        <taxon>Actinopterygii</taxon>
        <taxon>Chondrostei</taxon>
        <taxon>Acipenseriformes</taxon>
        <taxon>Acipenseridae</taxon>
        <taxon>Acipenser</taxon>
    </lineage>
</organism>
<evidence type="ECO:0000313" key="2">
    <source>
        <dbReference type="EMBL" id="RXM98954.1"/>
    </source>
</evidence>
<proteinExistence type="predicted"/>
<keyword evidence="3" id="KW-1185">Reference proteome</keyword>
<evidence type="ECO:0000313" key="3">
    <source>
        <dbReference type="Proteomes" id="UP000289886"/>
    </source>
</evidence>
<reference evidence="2 3" key="1">
    <citation type="submission" date="2019-01" db="EMBL/GenBank/DDBJ databases">
        <title>Draft Genome and Complete Hox-Cluster Characterization of the Sterlet Sturgeon (Acipenser ruthenus).</title>
        <authorList>
            <person name="Wei Q."/>
        </authorList>
    </citation>
    <scope>NUCLEOTIDE SEQUENCE [LARGE SCALE GENOMIC DNA]</scope>
    <source>
        <strain evidence="2">WHYD16114868_AA</strain>
        <tissue evidence="2">Blood</tissue>
    </source>
</reference>
<name>A0A662YQS0_ACIRT</name>
<dbReference type="EMBL" id="SCEB01000511">
    <property type="protein sequence ID" value="RXM98954.1"/>
    <property type="molecule type" value="Genomic_DNA"/>
</dbReference>
<evidence type="ECO:0000256" key="1">
    <source>
        <dbReference type="SAM" id="MobiDB-lite"/>
    </source>
</evidence>
<comment type="caution">
    <text evidence="2">The sequence shown here is derived from an EMBL/GenBank/DDBJ whole genome shotgun (WGS) entry which is preliminary data.</text>
</comment>
<accession>A0A662YQS0</accession>
<dbReference type="AlphaFoldDB" id="A0A662YQS0"/>